<dbReference type="VEuPathDB" id="TriTrypDB:TvY486_1106290"/>
<reference evidence="1" key="1">
    <citation type="journal article" date="2012" name="Proc. Natl. Acad. Sci. U.S.A.">
        <title>Antigenic diversity is generated by distinct evolutionary mechanisms in African trypanosome species.</title>
        <authorList>
            <person name="Jackson A.P."/>
            <person name="Berry A."/>
            <person name="Aslett M."/>
            <person name="Allison H.C."/>
            <person name="Burton P."/>
            <person name="Vavrova-Anderson J."/>
            <person name="Brown R."/>
            <person name="Browne H."/>
            <person name="Corton N."/>
            <person name="Hauser H."/>
            <person name="Gamble J."/>
            <person name="Gilderthorp R."/>
            <person name="Marcello L."/>
            <person name="McQuillan J."/>
            <person name="Otto T.D."/>
            <person name="Quail M.A."/>
            <person name="Sanders M.J."/>
            <person name="van Tonder A."/>
            <person name="Ginger M.L."/>
            <person name="Field M.C."/>
            <person name="Barry J.D."/>
            <person name="Hertz-Fowler C."/>
            <person name="Berriman M."/>
        </authorList>
    </citation>
    <scope>NUCLEOTIDE SEQUENCE</scope>
    <source>
        <strain evidence="1">Y486</strain>
    </source>
</reference>
<gene>
    <name evidence="1" type="ORF">TVY486_1106290</name>
</gene>
<proteinExistence type="predicted"/>
<sequence length="123" mass="13718">MTAGVLRLERGCFLSTPSSQCNFISLAFFIFSHSFFHSKRACTHTQSHKETNTRTCKQRKKVKGVRWLAQCATAPLHVATSFVGVAPKSHLLSWSTLKHHPLHYPTCPQSTHLSSCISIIAIP</sequence>
<evidence type="ECO:0000313" key="1">
    <source>
        <dbReference type="EMBL" id="CCC53145.1"/>
    </source>
</evidence>
<accession>G0UBF0</accession>
<protein>
    <submittedName>
        <fullName evidence="1">Uncharacterized protein</fullName>
    </submittedName>
</protein>
<organism evidence="1">
    <name type="scientific">Trypanosoma vivax (strain Y486)</name>
    <dbReference type="NCBI Taxonomy" id="1055687"/>
    <lineage>
        <taxon>Eukaryota</taxon>
        <taxon>Discoba</taxon>
        <taxon>Euglenozoa</taxon>
        <taxon>Kinetoplastea</taxon>
        <taxon>Metakinetoplastina</taxon>
        <taxon>Trypanosomatida</taxon>
        <taxon>Trypanosomatidae</taxon>
        <taxon>Trypanosoma</taxon>
        <taxon>Duttonella</taxon>
    </lineage>
</organism>
<dbReference type="EMBL" id="HE573027">
    <property type="protein sequence ID" value="CCC53145.1"/>
    <property type="molecule type" value="Genomic_DNA"/>
</dbReference>
<dbReference type="AlphaFoldDB" id="G0UBF0"/>
<name>G0UBF0_TRYVY</name>